<evidence type="ECO:0000256" key="1">
    <source>
        <dbReference type="ARBA" id="ARBA00022729"/>
    </source>
</evidence>
<evidence type="ECO:0000256" key="2">
    <source>
        <dbReference type="SAM" id="SignalP"/>
    </source>
</evidence>
<sequence>MSRNRRWAPSLALASLALVGACATPTDAPAAKPSKEGPAALAKDTQAATLLPEDVKKAGVIRVGAEVGYAPMSFFDADGKTIIGAEPDLMAAVGQALGVKVEWTNTAWDGIFPALNSGRFDVVVNAVTDTKEREAQNDFVQYFSAGSALLVKKGNPKKIQGLADLCGKTVALQTGTQQVDIVKGQQAKCGASKIKVLVYPADSGAVLQVRNGRADAGMQDFPAAAWNAQRAGGGKLFEVLTSEQYKPGSYGIVIAKNRTQLRDAIQAGLKKAIESGAYAKILEKWNISAGSLTTAQINGAQE</sequence>
<dbReference type="PANTHER" id="PTHR35936:SF17">
    <property type="entry name" value="ARGININE-BINDING EXTRACELLULAR PROTEIN ARTP"/>
    <property type="match status" value="1"/>
</dbReference>
<evidence type="ECO:0000313" key="4">
    <source>
        <dbReference type="EMBL" id="GAA3808662.1"/>
    </source>
</evidence>
<dbReference type="EMBL" id="BAAAZR010000006">
    <property type="protein sequence ID" value="GAA3808662.1"/>
    <property type="molecule type" value="Genomic_DNA"/>
</dbReference>
<accession>A0ABP7I4G1</accession>
<name>A0ABP7I4G1_9ACTN</name>
<keyword evidence="1 2" id="KW-0732">Signal</keyword>
<feature type="signal peptide" evidence="2">
    <location>
        <begin position="1"/>
        <end position="23"/>
    </location>
</feature>
<dbReference type="SUPFAM" id="SSF53850">
    <property type="entry name" value="Periplasmic binding protein-like II"/>
    <property type="match status" value="1"/>
</dbReference>
<comment type="caution">
    <text evidence="4">The sequence shown here is derived from an EMBL/GenBank/DDBJ whole genome shotgun (WGS) entry which is preliminary data.</text>
</comment>
<keyword evidence="5" id="KW-1185">Reference proteome</keyword>
<proteinExistence type="predicted"/>
<dbReference type="PROSITE" id="PS51257">
    <property type="entry name" value="PROKAR_LIPOPROTEIN"/>
    <property type="match status" value="1"/>
</dbReference>
<dbReference type="Proteomes" id="UP001500888">
    <property type="component" value="Unassembled WGS sequence"/>
</dbReference>
<protein>
    <submittedName>
        <fullName evidence="4">ABC transporter substrate-binding protein</fullName>
    </submittedName>
</protein>
<organism evidence="4 5">
    <name type="scientific">Sphaerisporangium flaviroseum</name>
    <dbReference type="NCBI Taxonomy" id="509199"/>
    <lineage>
        <taxon>Bacteria</taxon>
        <taxon>Bacillati</taxon>
        <taxon>Actinomycetota</taxon>
        <taxon>Actinomycetes</taxon>
        <taxon>Streptosporangiales</taxon>
        <taxon>Streptosporangiaceae</taxon>
        <taxon>Sphaerisporangium</taxon>
    </lineage>
</organism>
<dbReference type="SMART" id="SM00062">
    <property type="entry name" value="PBPb"/>
    <property type="match status" value="1"/>
</dbReference>
<dbReference type="RefSeq" id="WP_344939487.1">
    <property type="nucleotide sequence ID" value="NZ_BAAAZR010000006.1"/>
</dbReference>
<dbReference type="Gene3D" id="3.40.190.10">
    <property type="entry name" value="Periplasmic binding protein-like II"/>
    <property type="match status" value="2"/>
</dbReference>
<dbReference type="PANTHER" id="PTHR35936">
    <property type="entry name" value="MEMBRANE-BOUND LYTIC MUREIN TRANSGLYCOSYLASE F"/>
    <property type="match status" value="1"/>
</dbReference>
<dbReference type="CDD" id="cd01004">
    <property type="entry name" value="PBP2_MidA_like"/>
    <property type="match status" value="1"/>
</dbReference>
<evidence type="ECO:0000259" key="3">
    <source>
        <dbReference type="SMART" id="SM00062"/>
    </source>
</evidence>
<dbReference type="Pfam" id="PF00497">
    <property type="entry name" value="SBP_bac_3"/>
    <property type="match status" value="1"/>
</dbReference>
<feature type="chain" id="PRO_5045786056" evidence="2">
    <location>
        <begin position="24"/>
        <end position="302"/>
    </location>
</feature>
<gene>
    <name evidence="4" type="ORF">GCM10022226_31010</name>
</gene>
<dbReference type="InterPro" id="IPR001638">
    <property type="entry name" value="Solute-binding_3/MltF_N"/>
</dbReference>
<feature type="domain" description="Solute-binding protein family 3/N-terminal" evidence="3">
    <location>
        <begin position="60"/>
        <end position="289"/>
    </location>
</feature>
<reference evidence="5" key="1">
    <citation type="journal article" date="2019" name="Int. J. Syst. Evol. Microbiol.">
        <title>The Global Catalogue of Microorganisms (GCM) 10K type strain sequencing project: providing services to taxonomists for standard genome sequencing and annotation.</title>
        <authorList>
            <consortium name="The Broad Institute Genomics Platform"/>
            <consortium name="The Broad Institute Genome Sequencing Center for Infectious Disease"/>
            <person name="Wu L."/>
            <person name="Ma J."/>
        </authorList>
    </citation>
    <scope>NUCLEOTIDE SEQUENCE [LARGE SCALE GENOMIC DNA]</scope>
    <source>
        <strain evidence="5">JCM 16908</strain>
    </source>
</reference>
<evidence type="ECO:0000313" key="5">
    <source>
        <dbReference type="Proteomes" id="UP001500888"/>
    </source>
</evidence>